<name>A0AAW1NSD6_9CHLO</name>
<comment type="catalytic activity">
    <reaction evidence="6 9">
        <text>L-glutamate + H(+) = 4-aminobutanoate + CO2</text>
        <dbReference type="Rhea" id="RHEA:17785"/>
        <dbReference type="ChEBI" id="CHEBI:15378"/>
        <dbReference type="ChEBI" id="CHEBI:16526"/>
        <dbReference type="ChEBI" id="CHEBI:29985"/>
        <dbReference type="ChEBI" id="CHEBI:59888"/>
        <dbReference type="EC" id="4.1.1.15"/>
    </reaction>
</comment>
<protein>
    <recommendedName>
        <fullName evidence="3 9">Glutamate decarboxylase</fullName>
        <ecNumber evidence="3 9">4.1.1.15</ecNumber>
    </recommendedName>
</protein>
<dbReference type="PANTHER" id="PTHR43321">
    <property type="entry name" value="GLUTAMATE DECARBOXYLASE"/>
    <property type="match status" value="1"/>
</dbReference>
<proteinExistence type="inferred from homology"/>
<comment type="caution">
    <text evidence="11">The sequence shown here is derived from an EMBL/GenBank/DDBJ whole genome shotgun (WGS) entry which is preliminary data.</text>
</comment>
<evidence type="ECO:0000256" key="5">
    <source>
        <dbReference type="ARBA" id="ARBA00023239"/>
    </source>
</evidence>
<gene>
    <name evidence="11" type="ORF">WJX73_003546</name>
</gene>
<keyword evidence="5 8" id="KW-0456">Lyase</keyword>
<reference evidence="11 12" key="1">
    <citation type="journal article" date="2024" name="Nat. Commun.">
        <title>Phylogenomics reveals the evolutionary origins of lichenization in chlorophyte algae.</title>
        <authorList>
            <person name="Puginier C."/>
            <person name="Libourel C."/>
            <person name="Otte J."/>
            <person name="Skaloud P."/>
            <person name="Haon M."/>
            <person name="Grisel S."/>
            <person name="Petersen M."/>
            <person name="Berrin J.G."/>
            <person name="Delaux P.M."/>
            <person name="Dal Grande F."/>
            <person name="Keller J."/>
        </authorList>
    </citation>
    <scope>NUCLEOTIDE SEQUENCE [LARGE SCALE GENOMIC DNA]</scope>
    <source>
        <strain evidence="11 12">SAG 2036</strain>
    </source>
</reference>
<evidence type="ECO:0000256" key="10">
    <source>
        <dbReference type="SAM" id="MobiDB-lite"/>
    </source>
</evidence>
<keyword evidence="4 7" id="KW-0663">Pyridoxal phosphate</keyword>
<evidence type="ECO:0000256" key="2">
    <source>
        <dbReference type="ARBA" id="ARBA00009533"/>
    </source>
</evidence>
<dbReference type="AlphaFoldDB" id="A0AAW1NSD6"/>
<dbReference type="GO" id="GO:0006538">
    <property type="term" value="P:L-glutamate catabolic process"/>
    <property type="evidence" value="ECO:0007669"/>
    <property type="project" value="TreeGrafter"/>
</dbReference>
<dbReference type="NCBIfam" id="TIGR01788">
    <property type="entry name" value="Glu-decarb-GAD"/>
    <property type="match status" value="1"/>
</dbReference>
<dbReference type="FunFam" id="3.40.640.10:FF:000017">
    <property type="entry name" value="Glutamate decarboxylase"/>
    <property type="match status" value="1"/>
</dbReference>
<dbReference type="Proteomes" id="UP001465755">
    <property type="component" value="Unassembled WGS sequence"/>
</dbReference>
<dbReference type="Pfam" id="PF00282">
    <property type="entry name" value="Pyridoxal_deC"/>
    <property type="match status" value="1"/>
</dbReference>
<dbReference type="GO" id="GO:0005829">
    <property type="term" value="C:cytosol"/>
    <property type="evidence" value="ECO:0007669"/>
    <property type="project" value="TreeGrafter"/>
</dbReference>
<evidence type="ECO:0000256" key="6">
    <source>
        <dbReference type="ARBA" id="ARBA00048868"/>
    </source>
</evidence>
<dbReference type="Gene3D" id="3.90.1150.160">
    <property type="match status" value="1"/>
</dbReference>
<dbReference type="InterPro" id="IPR002129">
    <property type="entry name" value="PyrdxlP-dep_de-COase"/>
</dbReference>
<dbReference type="GO" id="GO:0030170">
    <property type="term" value="F:pyridoxal phosphate binding"/>
    <property type="evidence" value="ECO:0007669"/>
    <property type="project" value="InterPro"/>
</dbReference>
<dbReference type="InterPro" id="IPR010107">
    <property type="entry name" value="Glutamate_decarboxylase"/>
</dbReference>
<evidence type="ECO:0000313" key="12">
    <source>
        <dbReference type="Proteomes" id="UP001465755"/>
    </source>
</evidence>
<evidence type="ECO:0000256" key="3">
    <source>
        <dbReference type="ARBA" id="ARBA00012421"/>
    </source>
</evidence>
<comment type="cofactor">
    <cofactor evidence="1 7 8">
        <name>pyridoxal 5'-phosphate</name>
        <dbReference type="ChEBI" id="CHEBI:597326"/>
    </cofactor>
</comment>
<keyword evidence="9" id="KW-0210">Decarboxylase</keyword>
<evidence type="ECO:0000256" key="4">
    <source>
        <dbReference type="ARBA" id="ARBA00022898"/>
    </source>
</evidence>
<dbReference type="EC" id="4.1.1.15" evidence="3 9"/>
<dbReference type="InterPro" id="IPR015421">
    <property type="entry name" value="PyrdxlP-dep_Trfase_major"/>
</dbReference>
<sequence length="494" mass="55491">MQGVAPTSHLFDPRPCRPNDQNPILPRRRSQLAKLPERGMPADIAYQLIKDMRQLDSNPRLNLASFVTTWMEPEAEKLIQESLNVNFVDVEQYPSCATIERRCVAMLATLFHAPVAEEGKAVGTSGIGSSEAILLAGLAMKKRWTKARKAAGKPFDRPNLIMGANVQVCWHKFTRYWDVEEKLVPVKEDVWVATPKDLVAACDENTIGVVGILGSTYTGAFESIEGIDTAIEKLNKEKGWNIGIHVDGASGAFVAPFLFPDLKWDFRLKNVVSINASGHKYGLVYPGIGWTVWRSPEFLPEEMVFHTNYLGSDQPSFTLNFSKGASMIVAQYYQFLRLGFDGYRRIMTNLQAVAKRMTLALEATGHFKILSTDLSVPLVAFSINKRVDKDGKSHSRTYDEFDLADRLHARGWILPAYNMCKDVQNVSLMRAVIREDMSMSMVDELVSDIKRATDYLDNHFVFSKAQVSAMAMRMHVGTELPDEYYADKHHPAVC</sequence>
<evidence type="ECO:0000256" key="9">
    <source>
        <dbReference type="RuleBase" id="RU361171"/>
    </source>
</evidence>
<accession>A0AAW1NSD6</accession>
<dbReference type="PANTHER" id="PTHR43321:SF3">
    <property type="entry name" value="GLUTAMATE DECARBOXYLASE"/>
    <property type="match status" value="1"/>
</dbReference>
<feature type="modified residue" description="N6-(pyridoxal phosphate)lysine" evidence="7">
    <location>
        <position position="280"/>
    </location>
</feature>
<organism evidence="11 12">
    <name type="scientific">Symbiochloris irregularis</name>
    <dbReference type="NCBI Taxonomy" id="706552"/>
    <lineage>
        <taxon>Eukaryota</taxon>
        <taxon>Viridiplantae</taxon>
        <taxon>Chlorophyta</taxon>
        <taxon>core chlorophytes</taxon>
        <taxon>Trebouxiophyceae</taxon>
        <taxon>Trebouxiales</taxon>
        <taxon>Trebouxiaceae</taxon>
        <taxon>Symbiochloris</taxon>
    </lineage>
</organism>
<dbReference type="Gene3D" id="4.10.280.50">
    <property type="match status" value="1"/>
</dbReference>
<evidence type="ECO:0000313" key="11">
    <source>
        <dbReference type="EMBL" id="KAK9795484.1"/>
    </source>
</evidence>
<dbReference type="Gene3D" id="3.40.640.10">
    <property type="entry name" value="Type I PLP-dependent aspartate aminotransferase-like (Major domain)"/>
    <property type="match status" value="1"/>
</dbReference>
<dbReference type="EMBL" id="JALJOQ010000129">
    <property type="protein sequence ID" value="KAK9795484.1"/>
    <property type="molecule type" value="Genomic_DNA"/>
</dbReference>
<dbReference type="SUPFAM" id="SSF53383">
    <property type="entry name" value="PLP-dependent transferases"/>
    <property type="match status" value="1"/>
</dbReference>
<evidence type="ECO:0000256" key="1">
    <source>
        <dbReference type="ARBA" id="ARBA00001933"/>
    </source>
</evidence>
<keyword evidence="12" id="KW-1185">Reference proteome</keyword>
<evidence type="ECO:0000256" key="8">
    <source>
        <dbReference type="RuleBase" id="RU000382"/>
    </source>
</evidence>
<comment type="similarity">
    <text evidence="2 8">Belongs to the group II decarboxylase family.</text>
</comment>
<evidence type="ECO:0000256" key="7">
    <source>
        <dbReference type="PIRSR" id="PIRSR602129-50"/>
    </source>
</evidence>
<dbReference type="InterPro" id="IPR015424">
    <property type="entry name" value="PyrdxlP-dep_Trfase"/>
</dbReference>
<dbReference type="GO" id="GO:0004351">
    <property type="term" value="F:glutamate decarboxylase activity"/>
    <property type="evidence" value="ECO:0007669"/>
    <property type="project" value="UniProtKB-EC"/>
</dbReference>
<feature type="region of interest" description="Disordered" evidence="10">
    <location>
        <begin position="1"/>
        <end position="25"/>
    </location>
</feature>